<comment type="caution">
    <text evidence="5">The sequence shown here is derived from an EMBL/GenBank/DDBJ whole genome shotgun (WGS) entry which is preliminary data.</text>
</comment>
<evidence type="ECO:0000256" key="2">
    <source>
        <dbReference type="ARBA" id="ARBA00022490"/>
    </source>
</evidence>
<dbReference type="PANTHER" id="PTHR11544">
    <property type="entry name" value="COLD SHOCK DOMAIN CONTAINING PROTEINS"/>
    <property type="match status" value="1"/>
</dbReference>
<sequence length="64" mass="7134">MQKEGTVKFFNNQKGFGFISQSDSKNDVFVHSTGLIDQIRENDKVSFDLEEGKKGPSAVNVKVI</sequence>
<dbReference type="Gene3D" id="2.40.50.140">
    <property type="entry name" value="Nucleic acid-binding proteins"/>
    <property type="match status" value="1"/>
</dbReference>
<accession>A0A7K1Y838</accession>
<name>A0A7K1Y838_9SPHI</name>
<organism evidence="5 6">
    <name type="scientific">Hufsiella arboris</name>
    <dbReference type="NCBI Taxonomy" id="2695275"/>
    <lineage>
        <taxon>Bacteria</taxon>
        <taxon>Pseudomonadati</taxon>
        <taxon>Bacteroidota</taxon>
        <taxon>Sphingobacteriia</taxon>
        <taxon>Sphingobacteriales</taxon>
        <taxon>Sphingobacteriaceae</taxon>
        <taxon>Hufsiella</taxon>
    </lineage>
</organism>
<dbReference type="CDD" id="cd04458">
    <property type="entry name" value="CSP_CDS"/>
    <property type="match status" value="1"/>
</dbReference>
<dbReference type="SMART" id="SM00357">
    <property type="entry name" value="CSP"/>
    <property type="match status" value="1"/>
</dbReference>
<dbReference type="InterPro" id="IPR050181">
    <property type="entry name" value="Cold_shock_domain"/>
</dbReference>
<dbReference type="PIRSF" id="PIRSF002599">
    <property type="entry name" value="Cold_shock_A"/>
    <property type="match status" value="1"/>
</dbReference>
<evidence type="ECO:0000256" key="1">
    <source>
        <dbReference type="ARBA" id="ARBA00004496"/>
    </source>
</evidence>
<evidence type="ECO:0000313" key="6">
    <source>
        <dbReference type="Proteomes" id="UP000466586"/>
    </source>
</evidence>
<dbReference type="AlphaFoldDB" id="A0A7K1Y838"/>
<comment type="subcellular location">
    <subcellularLocation>
        <location evidence="1 3">Cytoplasm</location>
    </subcellularLocation>
</comment>
<evidence type="ECO:0000259" key="4">
    <source>
        <dbReference type="PROSITE" id="PS51857"/>
    </source>
</evidence>
<dbReference type="PROSITE" id="PS00352">
    <property type="entry name" value="CSD_1"/>
    <property type="match status" value="1"/>
</dbReference>
<proteinExistence type="predicted"/>
<dbReference type="InterPro" id="IPR011129">
    <property type="entry name" value="CSD"/>
</dbReference>
<dbReference type="Pfam" id="PF00313">
    <property type="entry name" value="CSD"/>
    <property type="match status" value="1"/>
</dbReference>
<gene>
    <name evidence="5" type="ORF">GS399_06365</name>
</gene>
<dbReference type="EMBL" id="WVHT01000002">
    <property type="protein sequence ID" value="MXV50590.1"/>
    <property type="molecule type" value="Genomic_DNA"/>
</dbReference>
<dbReference type="Proteomes" id="UP000466586">
    <property type="component" value="Unassembled WGS sequence"/>
</dbReference>
<evidence type="ECO:0000256" key="3">
    <source>
        <dbReference type="RuleBase" id="RU000408"/>
    </source>
</evidence>
<evidence type="ECO:0000313" key="5">
    <source>
        <dbReference type="EMBL" id="MXV50590.1"/>
    </source>
</evidence>
<dbReference type="PRINTS" id="PR00050">
    <property type="entry name" value="COLDSHOCK"/>
</dbReference>
<dbReference type="InterPro" id="IPR012156">
    <property type="entry name" value="Cold_shock_CspA"/>
</dbReference>
<feature type="domain" description="CSD" evidence="4">
    <location>
        <begin position="2"/>
        <end position="63"/>
    </location>
</feature>
<protein>
    <submittedName>
        <fullName evidence="5">Cold shock domain-containing protein</fullName>
    </submittedName>
</protein>
<keyword evidence="6" id="KW-1185">Reference proteome</keyword>
<dbReference type="RefSeq" id="WP_160843752.1">
    <property type="nucleotide sequence ID" value="NZ_WVHT01000002.1"/>
</dbReference>
<dbReference type="SUPFAM" id="SSF50249">
    <property type="entry name" value="Nucleic acid-binding proteins"/>
    <property type="match status" value="1"/>
</dbReference>
<dbReference type="InterPro" id="IPR002059">
    <property type="entry name" value="CSP_DNA-bd"/>
</dbReference>
<dbReference type="GO" id="GO:0005829">
    <property type="term" value="C:cytosol"/>
    <property type="evidence" value="ECO:0007669"/>
    <property type="project" value="UniProtKB-ARBA"/>
</dbReference>
<dbReference type="GO" id="GO:0003676">
    <property type="term" value="F:nucleic acid binding"/>
    <property type="evidence" value="ECO:0007669"/>
    <property type="project" value="InterPro"/>
</dbReference>
<dbReference type="InterPro" id="IPR019844">
    <property type="entry name" value="CSD_CS"/>
</dbReference>
<dbReference type="PROSITE" id="PS51857">
    <property type="entry name" value="CSD_2"/>
    <property type="match status" value="1"/>
</dbReference>
<reference evidence="5 6" key="1">
    <citation type="submission" date="2019-11" db="EMBL/GenBank/DDBJ databases">
        <title>Pedobacter sp. HMF7647 Genome sequencing and assembly.</title>
        <authorList>
            <person name="Kang H."/>
            <person name="Kim H."/>
            <person name="Joh K."/>
        </authorList>
    </citation>
    <scope>NUCLEOTIDE SEQUENCE [LARGE SCALE GENOMIC DNA]</scope>
    <source>
        <strain evidence="5 6">HMF7647</strain>
    </source>
</reference>
<dbReference type="InterPro" id="IPR012340">
    <property type="entry name" value="NA-bd_OB-fold"/>
</dbReference>
<keyword evidence="2" id="KW-0963">Cytoplasm</keyword>